<proteinExistence type="predicted"/>
<feature type="region of interest" description="Disordered" evidence="1">
    <location>
        <begin position="521"/>
        <end position="634"/>
    </location>
</feature>
<feature type="compositionally biased region" description="Low complexity" evidence="1">
    <location>
        <begin position="152"/>
        <end position="166"/>
    </location>
</feature>
<protein>
    <submittedName>
        <fullName evidence="2">Uncharacterized protein</fullName>
    </submittedName>
</protein>
<feature type="region of interest" description="Disordered" evidence="1">
    <location>
        <begin position="1030"/>
        <end position="1058"/>
    </location>
</feature>
<evidence type="ECO:0000256" key="1">
    <source>
        <dbReference type="SAM" id="MobiDB-lite"/>
    </source>
</evidence>
<feature type="compositionally biased region" description="Basic and acidic residues" evidence="1">
    <location>
        <begin position="445"/>
        <end position="454"/>
    </location>
</feature>
<sequence>MVLQSGRGTAYLQSNSRNGLGAGDIDGSAADSGEGSSNRGMRGRGSRLNNARKTVFQPTVRAPPLGMQGQGRTSSDAGRGHVETKAGHSGLALVNRKPTPTSTAIRQRKNTATTAAAVAHSVGDESSMDSGRSESDCSTKAGISNPWARRLQTQTQQQQQQTAQNQSKLATSVSRRSSTGEGELLGKASLAKPTDISIEDAAAPCAPDHSQQPGGQKLDAKTDDVRLEKSGNGRRSEAVGNCVDAMAAMEIADRTIECAVQEPQTISRPQPASDISTQHVSASKPTAAAQEGVEPRQQQQQQTGPLIDIHASSSTGAGESATPTLPAFTAAKASAPAMEIQRAETPRREDTCIDDLVASPPSQPDSAKDSGGFLPANHTWGSKARTAASKPALQATEPSKSRWWKASLSGGARKGEASLHPETRKSAASSALPFPPASSSPKPGEMNRSDDGDSRSQSNKGEQGSARSQRSSRRAQAPVPTVVPPVVLARATARTLESKPVSGAKLRSEVGRIGAVDASTRELGTAVGTSSDDGKAMEPIPRPSDERSRQQQAETLLATGADETVVAETADESKAVQRNGVAEKETLLAPTQEAEATSKSKKRLSTNGAMQTGSWRSSGSTGASTKPQPQTLDSVADALNPPLVLQKVDEKPDGASAVQRRGSSSTRALAQAPQPSAKRERGRAATSSMAATAPNWRAASNRAKNDACVVQDSAADLTAAAVSSAAFLPGNSAVLSNGAVIPQFWTGTSTEQQPLNLHNGVLSHSLANRESSATQGLRVQSGGDSYYASSIGLRNSDVERGRFADLLHFSEPQSRSTRIGLSPPLLPHTMLADILGDGEHTSSGIVGPQLPSSVGGSSAVAVSAEVADASISANTAANGSLVRGRRISSVIGIRAQGEAESAGSRGLDYGSRVRSSSSLFDANRSSTLNTGSGAAKSHLGSGFADSGLLMRPTQADIASSAADFGYLPAHDIPAPQGRPTNNGRMWDHSSMMSTQTTGHPFYADNTGGLMFGAPQTSTFSAFSSGAAMLWPEPATRPPLSREISRPPSREDSSDQHVF</sequence>
<feature type="compositionally biased region" description="Basic and acidic residues" evidence="1">
    <location>
        <begin position="341"/>
        <end position="351"/>
    </location>
</feature>
<feature type="compositionally biased region" description="Polar residues" evidence="1">
    <location>
        <begin position="605"/>
        <end position="633"/>
    </location>
</feature>
<dbReference type="Proteomes" id="UP001140094">
    <property type="component" value="Unassembled WGS sequence"/>
</dbReference>
<reference evidence="2" key="1">
    <citation type="submission" date="2022-07" db="EMBL/GenBank/DDBJ databases">
        <title>Phylogenomic reconstructions and comparative analyses of Kickxellomycotina fungi.</title>
        <authorList>
            <person name="Reynolds N.K."/>
            <person name="Stajich J.E."/>
            <person name="Barry K."/>
            <person name="Grigoriev I.V."/>
            <person name="Crous P."/>
            <person name="Smith M.E."/>
        </authorList>
    </citation>
    <scope>NUCLEOTIDE SEQUENCE</scope>
    <source>
        <strain evidence="2">NRRL 1565</strain>
    </source>
</reference>
<keyword evidence="3" id="KW-1185">Reference proteome</keyword>
<feature type="region of interest" description="Disordered" evidence="1">
    <location>
        <begin position="204"/>
        <end position="236"/>
    </location>
</feature>
<dbReference type="AlphaFoldDB" id="A0A9W8HYB9"/>
<feature type="compositionally biased region" description="Low complexity" evidence="1">
    <location>
        <begin position="465"/>
        <end position="486"/>
    </location>
</feature>
<feature type="non-terminal residue" evidence="2">
    <location>
        <position position="1058"/>
    </location>
</feature>
<gene>
    <name evidence="2" type="ORF">H4R20_005225</name>
</gene>
<evidence type="ECO:0000313" key="3">
    <source>
        <dbReference type="Proteomes" id="UP001140094"/>
    </source>
</evidence>
<comment type="caution">
    <text evidence="2">The sequence shown here is derived from an EMBL/GenBank/DDBJ whole genome shotgun (WGS) entry which is preliminary data.</text>
</comment>
<organism evidence="2 3">
    <name type="scientific">Coemansia guatemalensis</name>
    <dbReference type="NCBI Taxonomy" id="2761395"/>
    <lineage>
        <taxon>Eukaryota</taxon>
        <taxon>Fungi</taxon>
        <taxon>Fungi incertae sedis</taxon>
        <taxon>Zoopagomycota</taxon>
        <taxon>Kickxellomycotina</taxon>
        <taxon>Kickxellomycetes</taxon>
        <taxon>Kickxellales</taxon>
        <taxon>Kickxellaceae</taxon>
        <taxon>Coemansia</taxon>
    </lineage>
</organism>
<feature type="region of interest" description="Disordered" evidence="1">
    <location>
        <begin position="1"/>
        <end position="189"/>
    </location>
</feature>
<accession>A0A9W8HYB9</accession>
<feature type="region of interest" description="Disordered" evidence="1">
    <location>
        <begin position="646"/>
        <end position="698"/>
    </location>
</feature>
<feature type="compositionally biased region" description="Basic and acidic residues" evidence="1">
    <location>
        <begin position="571"/>
        <end position="586"/>
    </location>
</feature>
<feature type="region of interest" description="Disordered" evidence="1">
    <location>
        <begin position="265"/>
        <end position="486"/>
    </location>
</feature>
<feature type="compositionally biased region" description="Polar residues" evidence="1">
    <location>
        <begin position="265"/>
        <end position="284"/>
    </location>
</feature>
<name>A0A9W8HYB9_9FUNG</name>
<dbReference type="OrthoDB" id="5583238at2759"/>
<feature type="compositionally biased region" description="Low complexity" evidence="1">
    <location>
        <begin position="23"/>
        <end position="40"/>
    </location>
</feature>
<feature type="compositionally biased region" description="Low complexity" evidence="1">
    <location>
        <begin position="311"/>
        <end position="337"/>
    </location>
</feature>
<feature type="compositionally biased region" description="Polar residues" evidence="1">
    <location>
        <begin position="167"/>
        <end position="180"/>
    </location>
</feature>
<feature type="compositionally biased region" description="Basic and acidic residues" evidence="1">
    <location>
        <begin position="413"/>
        <end position="425"/>
    </location>
</feature>
<feature type="compositionally biased region" description="Basic and acidic residues" evidence="1">
    <location>
        <begin position="218"/>
        <end position="236"/>
    </location>
</feature>
<feature type="compositionally biased region" description="Basic and acidic residues" evidence="1">
    <location>
        <begin position="1042"/>
        <end position="1058"/>
    </location>
</feature>
<evidence type="ECO:0000313" key="2">
    <source>
        <dbReference type="EMBL" id="KAJ2797316.1"/>
    </source>
</evidence>
<dbReference type="EMBL" id="JANBUO010001662">
    <property type="protein sequence ID" value="KAJ2797316.1"/>
    <property type="molecule type" value="Genomic_DNA"/>
</dbReference>